<dbReference type="EMBL" id="JAAZON010000280">
    <property type="protein sequence ID" value="NMC62795.1"/>
    <property type="molecule type" value="Genomic_DNA"/>
</dbReference>
<proteinExistence type="predicted"/>
<accession>A0A7X9FR64</accession>
<dbReference type="Proteomes" id="UP000524246">
    <property type="component" value="Unassembled WGS sequence"/>
</dbReference>
<gene>
    <name evidence="1" type="ORF">GYA55_06460</name>
</gene>
<reference evidence="1 2" key="1">
    <citation type="journal article" date="2020" name="Biotechnol. Biofuels">
        <title>New insights from the biogas microbiome by comprehensive genome-resolved metagenomics of nearly 1600 species originating from multiple anaerobic digesters.</title>
        <authorList>
            <person name="Campanaro S."/>
            <person name="Treu L."/>
            <person name="Rodriguez-R L.M."/>
            <person name="Kovalovszki A."/>
            <person name="Ziels R.M."/>
            <person name="Maus I."/>
            <person name="Zhu X."/>
            <person name="Kougias P.G."/>
            <person name="Basile A."/>
            <person name="Luo G."/>
            <person name="Schluter A."/>
            <person name="Konstantinidis K.T."/>
            <person name="Angelidaki I."/>
        </authorList>
    </citation>
    <scope>NUCLEOTIDE SEQUENCE [LARGE SCALE GENOMIC DNA]</scope>
    <source>
        <strain evidence="1">AS27yjCOA_65</strain>
    </source>
</reference>
<comment type="caution">
    <text evidence="1">The sequence shown here is derived from an EMBL/GenBank/DDBJ whole genome shotgun (WGS) entry which is preliminary data.</text>
</comment>
<evidence type="ECO:0000313" key="1">
    <source>
        <dbReference type="EMBL" id="NMC62795.1"/>
    </source>
</evidence>
<feature type="non-terminal residue" evidence="1">
    <location>
        <position position="1"/>
    </location>
</feature>
<organism evidence="1 2">
    <name type="scientific">SAR324 cluster bacterium</name>
    <dbReference type="NCBI Taxonomy" id="2024889"/>
    <lineage>
        <taxon>Bacteria</taxon>
        <taxon>Deltaproteobacteria</taxon>
        <taxon>SAR324 cluster</taxon>
    </lineage>
</organism>
<name>A0A7X9FR64_9DELT</name>
<dbReference type="AlphaFoldDB" id="A0A7X9FR64"/>
<evidence type="ECO:0000313" key="2">
    <source>
        <dbReference type="Proteomes" id="UP000524246"/>
    </source>
</evidence>
<sequence length="170" mass="18461">TAKCMPDEDGKVLLQDPDPGTWLRASSTVNATVCKSNCPAFVGEQDIEASKYCPASTPTPSPQYYIYNGINCGDTLFVAKEGSLAGTKMCYVSGCGNDCNTEVQFSTALAGPYPDISVAQKALCSFLSGKHHNNMVPWGDWVKWGAKDYRCFHYSCSSALSSYCPNLPYY</sequence>
<protein>
    <submittedName>
        <fullName evidence="1">Uncharacterized protein</fullName>
    </submittedName>
</protein>